<evidence type="ECO:0000313" key="4">
    <source>
        <dbReference type="Proteomes" id="UP000006890"/>
    </source>
</evidence>
<evidence type="ECO:0000259" key="1">
    <source>
        <dbReference type="Pfam" id="PF08861"/>
    </source>
</evidence>
<keyword evidence="4" id="KW-1185">Reference proteome</keyword>
<reference evidence="3 4" key="2">
    <citation type="journal article" date="2011" name="J. Bacteriol.">
        <title>Complete genome sequences for the anaerobic, extremely thermophilic plant biomass-degrading bacteria Caldicellulosiruptor hydrothermalis, Caldicellulosiruptor kristjanssonii, Caldicellulosiruptor kronotskyensis, Caldicellulosiruptor owensenis, and Caldicellulosiruptor lactoaceticus.</title>
        <authorList>
            <person name="Blumer-Schuette S.E."/>
            <person name="Ozdemir I."/>
            <person name="Mistry D."/>
            <person name="Lucas S."/>
            <person name="Lapidus A."/>
            <person name="Cheng J.F."/>
            <person name="Goodwin L.A."/>
            <person name="Pitluck S."/>
            <person name="Land M.L."/>
            <person name="Hauser L.J."/>
            <person name="Woyke T."/>
            <person name="Mikhailova N."/>
            <person name="Pati A."/>
            <person name="Kyrpides N.C."/>
            <person name="Ivanova N."/>
            <person name="Detter J.C."/>
            <person name="Walston-Davenport K."/>
            <person name="Han S."/>
            <person name="Adams M.W."/>
            <person name="Kelly R.M."/>
        </authorList>
    </citation>
    <scope>NUCLEOTIDE SEQUENCE [LARGE SCALE GENOMIC DNA]</scope>
    <source>
        <strain evidence="4">DSM 18901 / VKM B-2411 / 108</strain>
    </source>
</reference>
<dbReference type="HOGENOM" id="CLU_091320_1_0_9"/>
<name>E4Q766_CALH1</name>
<evidence type="ECO:0000259" key="2">
    <source>
        <dbReference type="Pfam" id="PF08862"/>
    </source>
</evidence>
<sequence length="257" mass="29909">MSEVLEAKFFIDSYLKWLKENTDIKKLENNVFELTTPFLDRHNDYIQIYVIKEGDKLTLTDGGYTLNDLAMSGMEMNTERRKQILKTILNGFGISLEKEALVVKCDLKTFPLYKHNLIQAILAINDMFMLSRQNVMSIFLEDVENFLKANDIRYVPGFSLIGKSGFNYRFDFVIPYSKNAPERFIKAVNNPTKDITKSIIFAWNDTKVTRTGETKLYTILNDEDNDVSSDIIRAFLEYEITPIKWTERKKYIDELAA</sequence>
<dbReference type="RefSeq" id="WP_013402776.1">
    <property type="nucleotide sequence ID" value="NC_014652.1"/>
</dbReference>
<protein>
    <recommendedName>
        <fullName evidence="5">DUF1828 domain-containing protein</fullName>
    </recommendedName>
</protein>
<accession>E4Q766</accession>
<gene>
    <name evidence="3" type="ordered locus">Calhy_0845</name>
</gene>
<proteinExistence type="predicted"/>
<dbReference type="InterPro" id="IPR014960">
    <property type="entry name" value="DUF1828"/>
</dbReference>
<dbReference type="Pfam" id="PF08862">
    <property type="entry name" value="DUF1829"/>
    <property type="match status" value="1"/>
</dbReference>
<dbReference type="eggNOG" id="ENOG502ZAE6">
    <property type="taxonomic scope" value="Bacteria"/>
</dbReference>
<evidence type="ECO:0000313" key="3">
    <source>
        <dbReference type="EMBL" id="ADQ06579.1"/>
    </source>
</evidence>
<dbReference type="Proteomes" id="UP000006890">
    <property type="component" value="Chromosome"/>
</dbReference>
<dbReference type="AlphaFoldDB" id="E4Q766"/>
<evidence type="ECO:0008006" key="5">
    <source>
        <dbReference type="Google" id="ProtNLM"/>
    </source>
</evidence>
<dbReference type="InterPro" id="IPR014961">
    <property type="entry name" value="DUF1829"/>
</dbReference>
<dbReference type="STRING" id="632292.Calhy_0845"/>
<feature type="domain" description="DUF1829" evidence="2">
    <location>
        <begin position="162"/>
        <end position="248"/>
    </location>
</feature>
<dbReference type="OrthoDB" id="1321863at2"/>
<feature type="domain" description="DUF1828" evidence="1">
    <location>
        <begin position="36"/>
        <end position="124"/>
    </location>
</feature>
<dbReference type="Pfam" id="PF08861">
    <property type="entry name" value="DUF1828"/>
    <property type="match status" value="1"/>
</dbReference>
<dbReference type="KEGG" id="chd:Calhy_0845"/>
<reference key="1">
    <citation type="submission" date="2010-09" db="EMBL/GenBank/DDBJ databases">
        <title>Complete sequence of Caldicellulosiruptor hydrothermalis 108.</title>
        <authorList>
            <consortium name="US DOE Joint Genome Institute"/>
            <person name="Lucas S."/>
            <person name="Copeland A."/>
            <person name="Lapidus A."/>
            <person name="Cheng J.-F."/>
            <person name="Bruce D."/>
            <person name="Goodwin L."/>
            <person name="Pitluck S."/>
            <person name="Davenport K."/>
            <person name="Detter J.C."/>
            <person name="Han C."/>
            <person name="Tapia R."/>
            <person name="Land M."/>
            <person name="Hauser L."/>
            <person name="Chang Y.-J."/>
            <person name="Jeffries C."/>
            <person name="Kyrpides N."/>
            <person name="Ivanova N."/>
            <person name="Mikhailova N."/>
            <person name="Blumer-Schuette S.E."/>
            <person name="Kelly R.M."/>
            <person name="Woyke T."/>
        </authorList>
    </citation>
    <scope>NUCLEOTIDE SEQUENCE</scope>
    <source>
        <strain>108</strain>
    </source>
</reference>
<organism evidence="3 4">
    <name type="scientific">Caldicellulosiruptor hydrothermalis (strain DSM 18901 / VKM B-2411 / 108)</name>
    <dbReference type="NCBI Taxonomy" id="632292"/>
    <lineage>
        <taxon>Bacteria</taxon>
        <taxon>Bacillati</taxon>
        <taxon>Bacillota</taxon>
        <taxon>Bacillota incertae sedis</taxon>
        <taxon>Caldicellulosiruptorales</taxon>
        <taxon>Caldicellulosiruptoraceae</taxon>
        <taxon>Caldicellulosiruptor</taxon>
    </lineage>
</organism>
<dbReference type="EMBL" id="CP002219">
    <property type="protein sequence ID" value="ADQ06579.1"/>
    <property type="molecule type" value="Genomic_DNA"/>
</dbReference>